<keyword evidence="1 2" id="KW-0597">Phosphoprotein</keyword>
<gene>
    <name evidence="6" type="ORF">N0B31_17205</name>
</gene>
<dbReference type="CDD" id="cd00156">
    <property type="entry name" value="REC"/>
    <property type="match status" value="1"/>
</dbReference>
<dbReference type="Pfam" id="PF00072">
    <property type="entry name" value="Response_reg"/>
    <property type="match status" value="1"/>
</dbReference>
<dbReference type="NCBIfam" id="TIGR00229">
    <property type="entry name" value="sensory_box"/>
    <property type="match status" value="1"/>
</dbReference>
<dbReference type="AlphaFoldDB" id="A0A9E7UA49"/>
<dbReference type="InterPro" id="IPR035965">
    <property type="entry name" value="PAS-like_dom_sf"/>
</dbReference>
<feature type="domain" description="Response regulatory" evidence="4">
    <location>
        <begin position="7"/>
        <end position="126"/>
    </location>
</feature>
<evidence type="ECO:0000256" key="2">
    <source>
        <dbReference type="PROSITE-ProRule" id="PRU00169"/>
    </source>
</evidence>
<reference evidence="6" key="1">
    <citation type="submission" date="2022-09" db="EMBL/GenBank/DDBJ databases">
        <title>Diverse halophilic archaea isolated from saline environments.</title>
        <authorList>
            <person name="Cui H.-L."/>
        </authorList>
    </citation>
    <scope>NUCLEOTIDE SEQUENCE</scope>
    <source>
        <strain evidence="6">ZS-35-S2</strain>
    </source>
</reference>
<dbReference type="InterPro" id="IPR011006">
    <property type="entry name" value="CheY-like_superfamily"/>
</dbReference>
<evidence type="ECO:0000256" key="3">
    <source>
        <dbReference type="SAM" id="MobiDB-lite"/>
    </source>
</evidence>
<proteinExistence type="predicted"/>
<dbReference type="SMART" id="SM00448">
    <property type="entry name" value="REC"/>
    <property type="match status" value="1"/>
</dbReference>
<dbReference type="SUPFAM" id="SSF52172">
    <property type="entry name" value="CheY-like"/>
    <property type="match status" value="1"/>
</dbReference>
<dbReference type="InterPro" id="IPR013656">
    <property type="entry name" value="PAS_4"/>
</dbReference>
<dbReference type="PANTHER" id="PTHR44591:SF25">
    <property type="entry name" value="CHEMOTAXIS TWO-COMPONENT RESPONSE REGULATOR"/>
    <property type="match status" value="1"/>
</dbReference>
<accession>A0A9E7UA49</accession>
<dbReference type="PROSITE" id="PS50112">
    <property type="entry name" value="PAS"/>
    <property type="match status" value="1"/>
</dbReference>
<dbReference type="PROSITE" id="PS50110">
    <property type="entry name" value="RESPONSE_REGULATORY"/>
    <property type="match status" value="1"/>
</dbReference>
<dbReference type="EMBL" id="CP104003">
    <property type="protein sequence ID" value="UWM53853.1"/>
    <property type="molecule type" value="Genomic_DNA"/>
</dbReference>
<dbReference type="InterPro" id="IPR001789">
    <property type="entry name" value="Sig_transdc_resp-reg_receiver"/>
</dbReference>
<evidence type="ECO:0000256" key="1">
    <source>
        <dbReference type="ARBA" id="ARBA00022553"/>
    </source>
</evidence>
<dbReference type="Gene3D" id="3.30.450.20">
    <property type="entry name" value="PAS domain"/>
    <property type="match status" value="1"/>
</dbReference>
<evidence type="ECO:0000313" key="7">
    <source>
        <dbReference type="Proteomes" id="UP001057580"/>
    </source>
</evidence>
<dbReference type="Proteomes" id="UP001057580">
    <property type="component" value="Chromosome"/>
</dbReference>
<evidence type="ECO:0000259" key="5">
    <source>
        <dbReference type="PROSITE" id="PS50112"/>
    </source>
</evidence>
<feature type="region of interest" description="Disordered" evidence="3">
    <location>
        <begin position="239"/>
        <end position="284"/>
    </location>
</feature>
<dbReference type="RefSeq" id="WP_260592847.1">
    <property type="nucleotide sequence ID" value="NZ_CP104003.1"/>
</dbReference>
<evidence type="ECO:0000313" key="6">
    <source>
        <dbReference type="EMBL" id="UWM53853.1"/>
    </source>
</evidence>
<dbReference type="Gene3D" id="3.40.50.2300">
    <property type="match status" value="1"/>
</dbReference>
<feature type="domain" description="PAS" evidence="5">
    <location>
        <begin position="147"/>
        <end position="202"/>
    </location>
</feature>
<dbReference type="PANTHER" id="PTHR44591">
    <property type="entry name" value="STRESS RESPONSE REGULATOR PROTEIN 1"/>
    <property type="match status" value="1"/>
</dbReference>
<feature type="modified residue" description="4-aspartylphosphate" evidence="2">
    <location>
        <position position="61"/>
    </location>
</feature>
<dbReference type="SUPFAM" id="SSF55785">
    <property type="entry name" value="PYP-like sensor domain (PAS domain)"/>
    <property type="match status" value="1"/>
</dbReference>
<dbReference type="InterPro" id="IPR050595">
    <property type="entry name" value="Bact_response_regulator"/>
</dbReference>
<dbReference type="GeneID" id="74944197"/>
<keyword evidence="7" id="KW-1185">Reference proteome</keyword>
<dbReference type="Pfam" id="PF08448">
    <property type="entry name" value="PAS_4"/>
    <property type="match status" value="1"/>
</dbReference>
<dbReference type="GO" id="GO:0000160">
    <property type="term" value="P:phosphorelay signal transduction system"/>
    <property type="evidence" value="ECO:0007669"/>
    <property type="project" value="InterPro"/>
</dbReference>
<dbReference type="InterPro" id="IPR000014">
    <property type="entry name" value="PAS"/>
</dbReference>
<evidence type="ECO:0000259" key="4">
    <source>
        <dbReference type="PROSITE" id="PS50110"/>
    </source>
</evidence>
<protein>
    <submittedName>
        <fullName evidence="6">Response regulator</fullName>
    </submittedName>
</protein>
<dbReference type="CDD" id="cd00130">
    <property type="entry name" value="PAS"/>
    <property type="match status" value="1"/>
</dbReference>
<dbReference type="KEGG" id="ssai:N0B31_17205"/>
<organism evidence="6 7">
    <name type="scientific">Salinirubellus salinus</name>
    <dbReference type="NCBI Taxonomy" id="1364945"/>
    <lineage>
        <taxon>Archaea</taxon>
        <taxon>Methanobacteriati</taxon>
        <taxon>Methanobacteriota</taxon>
        <taxon>Stenosarchaea group</taxon>
        <taxon>Halobacteria</taxon>
        <taxon>Halobacteriales</taxon>
        <taxon>Natronomonadaceae</taxon>
        <taxon>Salinirubellus</taxon>
    </lineage>
</organism>
<name>A0A9E7UA49_9EURY</name>
<sequence>MGGAQPTVLLVDGDRDEVELVAEYLERQGSGIDARVTTATDPMAALERFEGGERFDCVVSDSRLPGMDGIRFVETVREYQPGVPVVLFASGEASDVAGRVVEAGVTDFLEKGFGADQYTMLVRRVNHALADGDGAFDDEADVELDRVAVIGRDERFETVDEEYAALYGYTAEEVRGRHWADLHPESAAEHVRSHILPVVQAGGQWSGRSEGCRADGTRFTESKLVQALDDGRLLVAVSELPAGQETTEQGTAEPAEAGREPDAASGPDSGAGAGAEVDTEAEVD</sequence>